<proteinExistence type="predicted"/>
<protein>
    <recommendedName>
        <fullName evidence="3">Sigma-70 family RNA polymerase sigma factor</fullName>
    </recommendedName>
</protein>
<dbReference type="RefSeq" id="WP_163231469.1">
    <property type="nucleotide sequence ID" value="NZ_WHZW01000014.1"/>
</dbReference>
<dbReference type="Proteomes" id="UP000469194">
    <property type="component" value="Unassembled WGS sequence"/>
</dbReference>
<evidence type="ECO:0008006" key="3">
    <source>
        <dbReference type="Google" id="ProtNLM"/>
    </source>
</evidence>
<comment type="caution">
    <text evidence="1">The sequence shown here is derived from an EMBL/GenBank/DDBJ whole genome shotgun (WGS) entry which is preliminary data.</text>
</comment>
<evidence type="ECO:0000313" key="1">
    <source>
        <dbReference type="EMBL" id="NEG89814.1"/>
    </source>
</evidence>
<organism evidence="1 2">
    <name type="scientific">Bifidobacterium aerophilum</name>
    <dbReference type="NCBI Taxonomy" id="1798155"/>
    <lineage>
        <taxon>Bacteria</taxon>
        <taxon>Bacillati</taxon>
        <taxon>Actinomycetota</taxon>
        <taxon>Actinomycetes</taxon>
        <taxon>Bifidobacteriales</taxon>
        <taxon>Bifidobacteriaceae</taxon>
        <taxon>Bifidobacterium</taxon>
    </lineage>
</organism>
<dbReference type="EMBL" id="WHZW01000014">
    <property type="protein sequence ID" value="NEG89814.1"/>
    <property type="molecule type" value="Genomic_DNA"/>
</dbReference>
<name>A0A6N9Z630_9BIFI</name>
<accession>A0A6N9Z630</accession>
<dbReference type="AlphaFoldDB" id="A0A6N9Z630"/>
<keyword evidence="2" id="KW-1185">Reference proteome</keyword>
<reference evidence="1 2" key="1">
    <citation type="submission" date="2019-10" db="EMBL/GenBank/DDBJ databases">
        <title>Bifidobacterium from non-human primates.</title>
        <authorList>
            <person name="Modesto M."/>
        </authorList>
    </citation>
    <scope>NUCLEOTIDE SEQUENCE [LARGE SCALE GENOMIC DNA]</scope>
    <source>
        <strain evidence="1 2">TRE17</strain>
    </source>
</reference>
<gene>
    <name evidence="1" type="ORF">GFD25_07440</name>
</gene>
<evidence type="ECO:0000313" key="2">
    <source>
        <dbReference type="Proteomes" id="UP000469194"/>
    </source>
</evidence>
<sequence length="59" mass="6574">MMRDLRLDADARRLLLSAPADGSQDLYVSAMLGIPQSRVAGERKKLLGHVLGDRGNRRR</sequence>